<sequence>PILDLCVARSTAQLGFCLPEQTYVLSHCLRQILSSTSELGDDKNWIALKPRPRQITP</sequence>
<dbReference type="Proteomes" id="UP000824540">
    <property type="component" value="Unassembled WGS sequence"/>
</dbReference>
<keyword evidence="2" id="KW-1185">Reference proteome</keyword>
<feature type="non-terminal residue" evidence="1">
    <location>
        <position position="1"/>
    </location>
</feature>
<dbReference type="EMBL" id="JAFBMS010000837">
    <property type="protein sequence ID" value="KAG9329927.1"/>
    <property type="molecule type" value="Genomic_DNA"/>
</dbReference>
<reference evidence="1" key="1">
    <citation type="thesis" date="2021" institute="BYU ScholarsArchive" country="Provo, UT, USA">
        <title>Applications of and Algorithms for Genome Assembly and Genomic Analyses with an Emphasis on Marine Teleosts.</title>
        <authorList>
            <person name="Pickett B.D."/>
        </authorList>
    </citation>
    <scope>NUCLEOTIDE SEQUENCE</scope>
    <source>
        <strain evidence="1">HI-2016</strain>
    </source>
</reference>
<evidence type="ECO:0000313" key="1">
    <source>
        <dbReference type="EMBL" id="KAG9329927.1"/>
    </source>
</evidence>
<comment type="caution">
    <text evidence="1">The sequence shown here is derived from an EMBL/GenBank/DDBJ whole genome shotgun (WGS) entry which is preliminary data.</text>
</comment>
<organism evidence="1 2">
    <name type="scientific">Albula glossodonta</name>
    <name type="common">roundjaw bonefish</name>
    <dbReference type="NCBI Taxonomy" id="121402"/>
    <lineage>
        <taxon>Eukaryota</taxon>
        <taxon>Metazoa</taxon>
        <taxon>Chordata</taxon>
        <taxon>Craniata</taxon>
        <taxon>Vertebrata</taxon>
        <taxon>Euteleostomi</taxon>
        <taxon>Actinopterygii</taxon>
        <taxon>Neopterygii</taxon>
        <taxon>Teleostei</taxon>
        <taxon>Albuliformes</taxon>
        <taxon>Albulidae</taxon>
        <taxon>Albula</taxon>
    </lineage>
</organism>
<dbReference type="AlphaFoldDB" id="A0A8T2MZY6"/>
<protein>
    <submittedName>
        <fullName evidence="1">Uncharacterized protein</fullName>
    </submittedName>
</protein>
<evidence type="ECO:0000313" key="2">
    <source>
        <dbReference type="Proteomes" id="UP000824540"/>
    </source>
</evidence>
<proteinExistence type="predicted"/>
<accession>A0A8T2MZY6</accession>
<gene>
    <name evidence="1" type="ORF">JZ751_028533</name>
</gene>
<name>A0A8T2MZY6_9TELE</name>